<name>A0A1G2HZJ7_9BACT</name>
<sequence>MKNPHLGQCKNCDNKKFQKIEGVFAITKVEKNNNGNGITFLPASGIPLVVYMCTECGELKIFPAKLFDEI</sequence>
<dbReference type="EMBL" id="MHOR01000005">
    <property type="protein sequence ID" value="OGZ67641.1"/>
    <property type="molecule type" value="Genomic_DNA"/>
</dbReference>
<organism evidence="1 2">
    <name type="scientific">Candidatus Staskawiczbacteria bacterium RIFCSPHIGHO2_02_FULL_34_10</name>
    <dbReference type="NCBI Taxonomy" id="1802205"/>
    <lineage>
        <taxon>Bacteria</taxon>
        <taxon>Candidatus Staskawicziibacteriota</taxon>
    </lineage>
</organism>
<protein>
    <submittedName>
        <fullName evidence="1">Uncharacterized protein</fullName>
    </submittedName>
</protein>
<proteinExistence type="predicted"/>
<dbReference type="AlphaFoldDB" id="A0A1G2HZJ7"/>
<dbReference type="Proteomes" id="UP000178380">
    <property type="component" value="Unassembled WGS sequence"/>
</dbReference>
<evidence type="ECO:0000313" key="1">
    <source>
        <dbReference type="EMBL" id="OGZ67641.1"/>
    </source>
</evidence>
<evidence type="ECO:0000313" key="2">
    <source>
        <dbReference type="Proteomes" id="UP000178380"/>
    </source>
</evidence>
<comment type="caution">
    <text evidence="1">The sequence shown here is derived from an EMBL/GenBank/DDBJ whole genome shotgun (WGS) entry which is preliminary data.</text>
</comment>
<accession>A0A1G2HZJ7</accession>
<gene>
    <name evidence="1" type="ORF">A3C58_01020</name>
</gene>
<reference evidence="1 2" key="1">
    <citation type="journal article" date="2016" name="Nat. Commun.">
        <title>Thousands of microbial genomes shed light on interconnected biogeochemical processes in an aquifer system.</title>
        <authorList>
            <person name="Anantharaman K."/>
            <person name="Brown C.T."/>
            <person name="Hug L.A."/>
            <person name="Sharon I."/>
            <person name="Castelle C.J."/>
            <person name="Probst A.J."/>
            <person name="Thomas B.C."/>
            <person name="Singh A."/>
            <person name="Wilkins M.J."/>
            <person name="Karaoz U."/>
            <person name="Brodie E.L."/>
            <person name="Williams K.H."/>
            <person name="Hubbard S.S."/>
            <person name="Banfield J.F."/>
        </authorList>
    </citation>
    <scope>NUCLEOTIDE SEQUENCE [LARGE SCALE GENOMIC DNA]</scope>
</reference>
<dbReference type="STRING" id="1802205.A3C58_01020"/>